<evidence type="ECO:0000313" key="3">
    <source>
        <dbReference type="Proteomes" id="UP000626109"/>
    </source>
</evidence>
<evidence type="ECO:0000256" key="1">
    <source>
        <dbReference type="SAM" id="MobiDB-lite"/>
    </source>
</evidence>
<accession>A0A813JAE7</accession>
<feature type="region of interest" description="Disordered" evidence="1">
    <location>
        <begin position="19"/>
        <end position="41"/>
    </location>
</feature>
<sequence>MQLSRSLVDRLDNALKTLPLAGSGAGMQPTSEPGGEKAPAEGNVHLEDMVSATMERTEQLEQNFVAVSSQWQDLGDLKTQLEDLSSQFQGASLQFTSLNSELDDLRSRNTSCETQLMSEMAGISQTLRTASEVGGRRWEARCSIFLM</sequence>
<comment type="caution">
    <text evidence="2">The sequence shown here is derived from an EMBL/GenBank/DDBJ whole genome shotgun (WGS) entry which is preliminary data.</text>
</comment>
<reference evidence="2" key="1">
    <citation type="submission" date="2021-02" db="EMBL/GenBank/DDBJ databases">
        <authorList>
            <person name="Dougan E. K."/>
            <person name="Rhodes N."/>
            <person name="Thang M."/>
            <person name="Chan C."/>
        </authorList>
    </citation>
    <scope>NUCLEOTIDE SEQUENCE</scope>
</reference>
<gene>
    <name evidence="2" type="ORF">PGLA2088_LOCUS20332</name>
</gene>
<proteinExistence type="predicted"/>
<name>A0A813JAE7_POLGL</name>
<dbReference type="AlphaFoldDB" id="A0A813JAE7"/>
<organism evidence="2 3">
    <name type="scientific">Polarella glacialis</name>
    <name type="common">Dinoflagellate</name>
    <dbReference type="NCBI Taxonomy" id="89957"/>
    <lineage>
        <taxon>Eukaryota</taxon>
        <taxon>Sar</taxon>
        <taxon>Alveolata</taxon>
        <taxon>Dinophyceae</taxon>
        <taxon>Suessiales</taxon>
        <taxon>Suessiaceae</taxon>
        <taxon>Polarella</taxon>
    </lineage>
</organism>
<protein>
    <submittedName>
        <fullName evidence="2">Uncharacterized protein</fullName>
    </submittedName>
</protein>
<dbReference type="Proteomes" id="UP000626109">
    <property type="component" value="Unassembled WGS sequence"/>
</dbReference>
<dbReference type="EMBL" id="CAJNNW010025493">
    <property type="protein sequence ID" value="CAE8677447.1"/>
    <property type="molecule type" value="Genomic_DNA"/>
</dbReference>
<evidence type="ECO:0000313" key="2">
    <source>
        <dbReference type="EMBL" id="CAE8677447.1"/>
    </source>
</evidence>